<reference evidence="2" key="1">
    <citation type="journal article" date="2021" name="Proc. Natl. Acad. Sci. U.S.A.">
        <title>Three genomes in the algal genus Volvox reveal the fate of a haploid sex-determining region after a transition to homothallism.</title>
        <authorList>
            <person name="Yamamoto K."/>
            <person name="Hamaji T."/>
            <person name="Kawai-Toyooka H."/>
            <person name="Matsuzaki R."/>
            <person name="Takahashi F."/>
            <person name="Nishimura Y."/>
            <person name="Kawachi M."/>
            <person name="Noguchi H."/>
            <person name="Minakuchi Y."/>
            <person name="Umen J.G."/>
            <person name="Toyoda A."/>
            <person name="Nozaki H."/>
        </authorList>
    </citation>
    <scope>NUCLEOTIDE SEQUENCE</scope>
    <source>
        <strain evidence="2">NIES-3780</strain>
    </source>
</reference>
<organism evidence="2 3">
    <name type="scientific">Volvox africanus</name>
    <dbReference type="NCBI Taxonomy" id="51714"/>
    <lineage>
        <taxon>Eukaryota</taxon>
        <taxon>Viridiplantae</taxon>
        <taxon>Chlorophyta</taxon>
        <taxon>core chlorophytes</taxon>
        <taxon>Chlorophyceae</taxon>
        <taxon>CS clade</taxon>
        <taxon>Chlamydomonadales</taxon>
        <taxon>Volvocaceae</taxon>
        <taxon>Volvox</taxon>
    </lineage>
</organism>
<protein>
    <submittedName>
        <fullName evidence="2">Uncharacterized protein</fullName>
    </submittedName>
</protein>
<comment type="caution">
    <text evidence="2">The sequence shown here is derived from an EMBL/GenBank/DDBJ whole genome shotgun (WGS) entry which is preliminary data.</text>
</comment>
<sequence length="147" mass="16006">MQRVNCLVLLECGANLAVPRNHLHQQQRRCHHHRPTILPRSGLHDEVSQLNRGKSPVEELSGETNTMVTDVMDIDRTPELLAWIFSGIFKGRADQPDPPSSTTSSSSPSPLSPPPVAAALRSGAEAGSALSIISILDNDDFANQRPR</sequence>
<dbReference type="AlphaFoldDB" id="A0A8J4AY73"/>
<dbReference type="Proteomes" id="UP000747399">
    <property type="component" value="Unassembled WGS sequence"/>
</dbReference>
<gene>
    <name evidence="2" type="ORF">Vafri_6474</name>
</gene>
<accession>A0A8J4AY73</accession>
<evidence type="ECO:0000256" key="1">
    <source>
        <dbReference type="SAM" id="MobiDB-lite"/>
    </source>
</evidence>
<feature type="region of interest" description="Disordered" evidence="1">
    <location>
        <begin position="27"/>
        <end position="63"/>
    </location>
</feature>
<name>A0A8J4AY73_9CHLO</name>
<keyword evidence="3" id="KW-1185">Reference proteome</keyword>
<feature type="compositionally biased region" description="Low complexity" evidence="1">
    <location>
        <begin position="100"/>
        <end position="109"/>
    </location>
</feature>
<evidence type="ECO:0000313" key="2">
    <source>
        <dbReference type="EMBL" id="GIL50253.1"/>
    </source>
</evidence>
<dbReference type="EMBL" id="BNCO01000008">
    <property type="protein sequence ID" value="GIL50253.1"/>
    <property type="molecule type" value="Genomic_DNA"/>
</dbReference>
<evidence type="ECO:0000313" key="3">
    <source>
        <dbReference type="Proteomes" id="UP000747399"/>
    </source>
</evidence>
<proteinExistence type="predicted"/>
<feature type="region of interest" description="Disordered" evidence="1">
    <location>
        <begin position="92"/>
        <end position="123"/>
    </location>
</feature>